<dbReference type="GO" id="GO:0005886">
    <property type="term" value="C:plasma membrane"/>
    <property type="evidence" value="ECO:0007669"/>
    <property type="project" value="UniProtKB-SubCell"/>
</dbReference>
<proteinExistence type="inferred from homology"/>
<dbReference type="Gene3D" id="1.10.4030.10">
    <property type="entry name" value="Porin chaperone SurA, peptide-binding domain"/>
    <property type="match status" value="1"/>
</dbReference>
<protein>
    <submittedName>
        <fullName evidence="10">Peptidyl-prolyl cis-trans isomerase D</fullName>
        <ecNumber evidence="10">5.2.1.8</ecNumber>
    </submittedName>
</protein>
<dbReference type="Proteomes" id="UP000051298">
    <property type="component" value="Unassembled WGS sequence"/>
</dbReference>
<name>A0A0P1F0G5_9RHOB</name>
<evidence type="ECO:0000256" key="3">
    <source>
        <dbReference type="ARBA" id="ARBA00022692"/>
    </source>
</evidence>
<dbReference type="Pfam" id="PF13624">
    <property type="entry name" value="SurA_N_3"/>
    <property type="match status" value="1"/>
</dbReference>
<reference evidence="10 11" key="1">
    <citation type="submission" date="2015-09" db="EMBL/GenBank/DDBJ databases">
        <authorList>
            <consortium name="Swine Surveillance"/>
        </authorList>
    </citation>
    <scope>NUCLEOTIDE SEQUENCE [LARGE SCALE GENOMIC DNA]</scope>
    <source>
        <strain evidence="10 11">CECT 5294</strain>
    </source>
</reference>
<evidence type="ECO:0000256" key="8">
    <source>
        <dbReference type="SAM" id="Phobius"/>
    </source>
</evidence>
<dbReference type="AlphaFoldDB" id="A0A0P1F0G5"/>
<gene>
    <name evidence="10" type="primary">ppiD</name>
    <name evidence="10" type="ORF">THS5294_02345</name>
</gene>
<evidence type="ECO:0000313" key="10">
    <source>
        <dbReference type="EMBL" id="CUH61047.1"/>
    </source>
</evidence>
<evidence type="ECO:0000313" key="11">
    <source>
        <dbReference type="Proteomes" id="UP000051298"/>
    </source>
</evidence>
<comment type="similarity">
    <text evidence="7">Belongs to the PpiD chaperone family.</text>
</comment>
<comment type="subcellular location">
    <subcellularLocation>
        <location evidence="1">Cell membrane</location>
        <topology evidence="1">Single-pass type II membrane protein</topology>
    </subcellularLocation>
</comment>
<dbReference type="PANTHER" id="PTHR47529">
    <property type="entry name" value="PEPTIDYL-PROLYL CIS-TRANS ISOMERASE D"/>
    <property type="match status" value="1"/>
</dbReference>
<dbReference type="InterPro" id="IPR000297">
    <property type="entry name" value="PPIase_PpiC"/>
</dbReference>
<evidence type="ECO:0000256" key="1">
    <source>
        <dbReference type="ARBA" id="ARBA00004401"/>
    </source>
</evidence>
<organism evidence="10 11">
    <name type="scientific">Thalassobacter stenotrophicus</name>
    <dbReference type="NCBI Taxonomy" id="266809"/>
    <lineage>
        <taxon>Bacteria</taxon>
        <taxon>Pseudomonadati</taxon>
        <taxon>Pseudomonadota</taxon>
        <taxon>Alphaproteobacteria</taxon>
        <taxon>Rhodobacterales</taxon>
        <taxon>Roseobacteraceae</taxon>
        <taxon>Thalassobacter</taxon>
    </lineage>
</organism>
<keyword evidence="2" id="KW-1003">Cell membrane</keyword>
<dbReference type="EC" id="5.2.1.8" evidence="10"/>
<dbReference type="InterPro" id="IPR052029">
    <property type="entry name" value="PpiD_chaperone"/>
</dbReference>
<dbReference type="STRING" id="266809.PM03_10890"/>
<keyword evidence="3 8" id="KW-0812">Transmembrane</keyword>
<feature type="domain" description="PpiC" evidence="9">
    <location>
        <begin position="246"/>
        <end position="366"/>
    </location>
</feature>
<dbReference type="SUPFAM" id="SSF109998">
    <property type="entry name" value="Triger factor/SurA peptide-binding domain-like"/>
    <property type="match status" value="1"/>
</dbReference>
<dbReference type="InterPro" id="IPR027304">
    <property type="entry name" value="Trigger_fact/SurA_dom_sf"/>
</dbReference>
<dbReference type="EMBL" id="CYRX01000031">
    <property type="protein sequence ID" value="CUH61047.1"/>
    <property type="molecule type" value="Genomic_DNA"/>
</dbReference>
<sequence>MTKSTTKKVSNIAMWGVLALLMFALAGFGVTGFGGSVRVVAEVGDQEVTTNAYARAIRQEQRNLQQQTGQALSLSDMQSFGIDRGVLARLIASAALDNETARLGISVGDAEVARQIASIPAFQGVDGTFDRDGYTFALRSAGLNEREFERQVRSETARDILQGAVLGGISPSSTFAELIANWEFETRDITLVTVTMADLDAGPLAPSADELQSHYDDNAATFTAPEARRIKVAWATPEQLLSTIDVPQTTLQELYEQRSDEFSQPPRVLAERLGFADRAAADAALAEMTAGTTTFDALVTERGLTLDDVDQGELAASDVSDAIAAALFASDEPGLVGPVDTDLGPAIYRVNAVLSATEVPLEDVADVLRAEYARDQARRVLSDAIPEIDDLLAAGATLDELAAETDLSVETIEWRQGDSDGIAGYDAFQLAAAAVQDGDFPEVLELSDGGVFAIELLEVIPPALPPLSDIEADVTASWVAASNAARVLEKATALADSDATLEDQGLETETIAGLARDGVLEGAPRALATQVFALEEGEVAAIAGPDATAFVVRVDRIVSADRSAPEVVQTVDALEQAILRGRAQDVFEAYGQAVQADAGLTVNQQAINAANASIGQGGL</sequence>
<evidence type="ECO:0000256" key="4">
    <source>
        <dbReference type="ARBA" id="ARBA00022989"/>
    </source>
</evidence>
<evidence type="ECO:0000256" key="7">
    <source>
        <dbReference type="ARBA" id="ARBA00038408"/>
    </source>
</evidence>
<dbReference type="Pfam" id="PF13145">
    <property type="entry name" value="Rotamase_2"/>
    <property type="match status" value="1"/>
</dbReference>
<dbReference type="RefSeq" id="WP_058123881.1">
    <property type="nucleotide sequence ID" value="NZ_CYRX01000031.1"/>
</dbReference>
<evidence type="ECO:0000256" key="6">
    <source>
        <dbReference type="ARBA" id="ARBA00023186"/>
    </source>
</evidence>
<evidence type="ECO:0000256" key="5">
    <source>
        <dbReference type="ARBA" id="ARBA00023136"/>
    </source>
</evidence>
<evidence type="ECO:0000256" key="2">
    <source>
        <dbReference type="ARBA" id="ARBA00022475"/>
    </source>
</evidence>
<dbReference type="PANTHER" id="PTHR47529:SF1">
    <property type="entry name" value="PERIPLASMIC CHAPERONE PPID"/>
    <property type="match status" value="1"/>
</dbReference>
<feature type="transmembrane region" description="Helical" evidence="8">
    <location>
        <begin position="12"/>
        <end position="33"/>
    </location>
</feature>
<accession>A0A0P1F0G5</accession>
<dbReference type="SUPFAM" id="SSF54534">
    <property type="entry name" value="FKBP-like"/>
    <property type="match status" value="1"/>
</dbReference>
<evidence type="ECO:0000259" key="9">
    <source>
        <dbReference type="Pfam" id="PF13145"/>
    </source>
</evidence>
<dbReference type="GO" id="GO:0003755">
    <property type="term" value="F:peptidyl-prolyl cis-trans isomerase activity"/>
    <property type="evidence" value="ECO:0007669"/>
    <property type="project" value="UniProtKB-EC"/>
</dbReference>
<dbReference type="eggNOG" id="COG0760">
    <property type="taxonomic scope" value="Bacteria"/>
</dbReference>
<keyword evidence="6" id="KW-0143">Chaperone</keyword>
<keyword evidence="10" id="KW-0413">Isomerase</keyword>
<keyword evidence="4 8" id="KW-1133">Transmembrane helix</keyword>
<keyword evidence="5 8" id="KW-0472">Membrane</keyword>